<evidence type="ECO:0000313" key="1">
    <source>
        <dbReference type="EMBL" id="KAK8192714.1"/>
    </source>
</evidence>
<organism evidence="1 2">
    <name type="scientific">Zalaria obscura</name>
    <dbReference type="NCBI Taxonomy" id="2024903"/>
    <lineage>
        <taxon>Eukaryota</taxon>
        <taxon>Fungi</taxon>
        <taxon>Dikarya</taxon>
        <taxon>Ascomycota</taxon>
        <taxon>Pezizomycotina</taxon>
        <taxon>Dothideomycetes</taxon>
        <taxon>Dothideomycetidae</taxon>
        <taxon>Dothideales</taxon>
        <taxon>Zalariaceae</taxon>
        <taxon>Zalaria</taxon>
    </lineage>
</organism>
<proteinExistence type="predicted"/>
<dbReference type="Proteomes" id="UP001320706">
    <property type="component" value="Unassembled WGS sequence"/>
</dbReference>
<comment type="caution">
    <text evidence="1">The sequence shown here is derived from an EMBL/GenBank/DDBJ whole genome shotgun (WGS) entry which is preliminary data.</text>
</comment>
<protein>
    <submittedName>
        <fullName evidence="1">Kynureninase (L-kynurenine hydrolase)</fullName>
        <ecNumber evidence="1">3.7.1.3</ecNumber>
    </submittedName>
</protein>
<sequence length="510" mass="55752">MAGIDQNGFDKVDDSRIWDEAYANERDASEDLPKPLRDEFVIPTRADLKRKDLSQASSDEDSEPCTYLCGNSLGLQPKNTAKYTAEYHRTWATKGVYGHFTEIEGSHLAPWLHVDDDVVEDMAKIVGAQSNEVAVMQTLTANLHLLLCSFYKPTKERYKIIIEGKAFPSDHYAIESQIRMHNLPPSSAMILLTPTTPTKPTLSTSHILSVIDAHADSTAILLLPGIQFYTGQLFDMATITAHAQAKGILVGWDLAHAVGNVPLALHDLNVDFAAWCTYKYLNCGPGAIGGLFVHERHSAVEGSQDEESNGSGSLGYRPRLAGWWGSGKQSRFAMDNRFTPIAGAAGWQLSNPSVADMTAVRASLDVFKRTDMAALRRCSLALTGYLDKLLTTAPEGEKEQLGGVFEIITPRTPSERGAQLSLKLAPGLLDTVMKVLESEGVVVDERRPDVIRVAPAPLYNTYADVLRFVKVFRKACGQAVEAKSAGRKRKGSDSIMVDGGKDAKGWSEVK</sequence>
<evidence type="ECO:0000313" key="2">
    <source>
        <dbReference type="Proteomes" id="UP001320706"/>
    </source>
</evidence>
<dbReference type="EC" id="3.7.1.3" evidence="1"/>
<reference evidence="1" key="1">
    <citation type="submission" date="2024-02" db="EMBL/GenBank/DDBJ databases">
        <title>Metagenome Assembled Genome of Zalaria obscura JY119.</title>
        <authorList>
            <person name="Vighnesh L."/>
            <person name="Jagadeeshwari U."/>
            <person name="Venkata Ramana C."/>
            <person name="Sasikala C."/>
        </authorList>
    </citation>
    <scope>NUCLEOTIDE SEQUENCE</scope>
    <source>
        <strain evidence="1">JY119</strain>
    </source>
</reference>
<name>A0ACC3S360_9PEZI</name>
<accession>A0ACC3S360</accession>
<keyword evidence="1" id="KW-0378">Hydrolase</keyword>
<gene>
    <name evidence="1" type="primary">BNA5</name>
    <name evidence="1" type="ORF">M8818_007886</name>
</gene>
<dbReference type="EMBL" id="JAMKPW020000044">
    <property type="protein sequence ID" value="KAK8192714.1"/>
    <property type="molecule type" value="Genomic_DNA"/>
</dbReference>
<keyword evidence="2" id="KW-1185">Reference proteome</keyword>